<dbReference type="SUPFAM" id="SSF48452">
    <property type="entry name" value="TPR-like"/>
    <property type="match status" value="1"/>
</dbReference>
<sequence>MIKALPRRGLQLRRAISQPRNLRSPKCGLATQAARLIPETETHFIPFTPDFDSHSCAAALQQCIHRLDFRKGRNLHCSIVKRGSGVDLFAWNILLNMYVQAGELSDYARLLFDEMPQRNVVSFVTLIQGCMKAERFDEGLELFSRLHKEGHELNTFAFTTILKFIVSMDCAEMSWCVHACAYKAGHCGGAFVATALIDAYCRCGLVDIAREVFDGIGCKDMVAWTGMVTCYAENGCFEEALQLNVEMGRAGLKPNNFSFSSALKACAGLDDIDVGKSIHGYALKANYQVNQFVSVSLLELYTHSGSVDDALLVFQDMPEKDVISWSFMIARYSQSERCDEAIGMFCQMRRALLVSNQFTFASVLQSCATIQELDLGRQIHSLVLRFGLDVDIFVSNALTDMYSKCGDIENSMQIFNASLHKNDVTWNTMIVGHVQFGDQLTAFSLFSDMIKEQVQATQVTYSSVLCACASSASLKPGTQVHSLTIKTVYDKNVAVCNSLIDMYAKCGNIKGACLVFDKMKCRDGVSWNSMIQAYSLHGLGAAAVRIFERMVDSGLKPDKLTFVSLLSACCNSGLIDKGQDYFDSMVKDYGIDPCMEHYTCMVSLLGRSGRLDKAMKLIQEIPYEPSIMIWRALLGACVIHNDVELGIVSAKRVLEMDPQDDSTHVLLSNIFASARRWDNSAFVRRNMKKIGVKKGPGLSWIESQGTVYYFSVGDASHQDMRLIRGMLEVLRNKIKRAGYAPNCSVIMHDVEDDEKERLLWVHSERLALAFGLIATPSGSPIRILKNLRICLDCHEVVKFVSKIVGREIIVRDVNRFHHFENGICSCGDYW</sequence>
<feature type="repeat" description="PPR" evidence="3">
    <location>
        <begin position="422"/>
        <end position="456"/>
    </location>
</feature>
<dbReference type="FunFam" id="1.25.40.10:FF:000196">
    <property type="entry name" value="Pentatricopeptide repeat-containing protein At4g14850"/>
    <property type="match status" value="1"/>
</dbReference>
<evidence type="ECO:0000256" key="1">
    <source>
        <dbReference type="ARBA" id="ARBA00006643"/>
    </source>
</evidence>
<evidence type="ECO:0000313" key="6">
    <source>
        <dbReference type="Proteomes" id="UP000594263"/>
    </source>
</evidence>
<dbReference type="GO" id="GO:0008270">
    <property type="term" value="F:zinc ion binding"/>
    <property type="evidence" value="ECO:0007669"/>
    <property type="project" value="InterPro"/>
</dbReference>
<feature type="repeat" description="PPR" evidence="3">
    <location>
        <begin position="558"/>
        <end position="593"/>
    </location>
</feature>
<feature type="repeat" description="PPR" evidence="3">
    <location>
        <begin position="523"/>
        <end position="557"/>
    </location>
</feature>
<dbReference type="Gramene" id="Kaladp0096s0089.2.v1.1">
    <property type="protein sequence ID" value="Kaladp0096s0089.2.v1.1.CDS.1"/>
    <property type="gene ID" value="Kaladp0096s0089.v1.1"/>
</dbReference>
<dbReference type="Gene3D" id="1.25.40.10">
    <property type="entry name" value="Tetratricopeptide repeat domain"/>
    <property type="match status" value="5"/>
</dbReference>
<evidence type="ECO:0000256" key="2">
    <source>
        <dbReference type="ARBA" id="ARBA00022737"/>
    </source>
</evidence>
<evidence type="ECO:0000259" key="4">
    <source>
        <dbReference type="Pfam" id="PF14432"/>
    </source>
</evidence>
<dbReference type="Pfam" id="PF13041">
    <property type="entry name" value="PPR_2"/>
    <property type="match status" value="4"/>
</dbReference>
<dbReference type="FunFam" id="1.25.40.10:FF:000366">
    <property type="entry name" value="Pentatricopeptide (PPR) repeat-containing protein"/>
    <property type="match status" value="1"/>
</dbReference>
<dbReference type="Proteomes" id="UP000594263">
    <property type="component" value="Unplaced"/>
</dbReference>
<dbReference type="GO" id="GO:0009451">
    <property type="term" value="P:RNA modification"/>
    <property type="evidence" value="ECO:0007669"/>
    <property type="project" value="InterPro"/>
</dbReference>
<dbReference type="FunFam" id="1.25.40.10:FF:000397">
    <property type="entry name" value="Pentatricopeptide repeat-containing protein At2g40720"/>
    <property type="match status" value="1"/>
</dbReference>
<accession>A0A7N0V2F2</accession>
<dbReference type="PROSITE" id="PS51375">
    <property type="entry name" value="PPR"/>
    <property type="match status" value="7"/>
</dbReference>
<dbReference type="PANTHER" id="PTHR47926">
    <property type="entry name" value="PENTATRICOPEPTIDE REPEAT-CONTAINING PROTEIN"/>
    <property type="match status" value="1"/>
</dbReference>
<dbReference type="FunFam" id="1.25.40.10:FF:000343">
    <property type="entry name" value="Pentatricopeptide repeat-containing protein At3g58590"/>
    <property type="match status" value="1"/>
</dbReference>
<dbReference type="NCBIfam" id="TIGR00756">
    <property type="entry name" value="PPR"/>
    <property type="match status" value="5"/>
</dbReference>
<organism evidence="5 6">
    <name type="scientific">Kalanchoe fedtschenkoi</name>
    <name type="common">Lavender scallops</name>
    <name type="synonym">South American air plant</name>
    <dbReference type="NCBI Taxonomy" id="63787"/>
    <lineage>
        <taxon>Eukaryota</taxon>
        <taxon>Viridiplantae</taxon>
        <taxon>Streptophyta</taxon>
        <taxon>Embryophyta</taxon>
        <taxon>Tracheophyta</taxon>
        <taxon>Spermatophyta</taxon>
        <taxon>Magnoliopsida</taxon>
        <taxon>eudicotyledons</taxon>
        <taxon>Gunneridae</taxon>
        <taxon>Pentapetalae</taxon>
        <taxon>Saxifragales</taxon>
        <taxon>Crassulaceae</taxon>
        <taxon>Kalanchoe</taxon>
    </lineage>
</organism>
<dbReference type="InterPro" id="IPR046848">
    <property type="entry name" value="E_motif"/>
</dbReference>
<dbReference type="AlphaFoldDB" id="A0A7N0V2F2"/>
<dbReference type="EnsemblPlants" id="Kaladp0096s0089.2.v1.1">
    <property type="protein sequence ID" value="Kaladp0096s0089.2.v1.1.CDS.1"/>
    <property type="gene ID" value="Kaladp0096s0089.v1.1"/>
</dbReference>
<dbReference type="InterPro" id="IPR011990">
    <property type="entry name" value="TPR-like_helical_dom_sf"/>
</dbReference>
<evidence type="ECO:0000256" key="3">
    <source>
        <dbReference type="PROSITE-ProRule" id="PRU00708"/>
    </source>
</evidence>
<dbReference type="Pfam" id="PF14432">
    <property type="entry name" value="DYW_deaminase"/>
    <property type="match status" value="1"/>
</dbReference>
<comment type="similarity">
    <text evidence="1">Belongs to the PPR family. PCMP-H subfamily.</text>
</comment>
<keyword evidence="2" id="KW-0677">Repeat</keyword>
<feature type="repeat" description="PPR" evidence="3">
    <location>
        <begin position="321"/>
        <end position="355"/>
    </location>
</feature>
<protein>
    <recommendedName>
        <fullName evidence="4">DYW domain-containing protein</fullName>
    </recommendedName>
</protein>
<feature type="domain" description="DYW" evidence="4">
    <location>
        <begin position="738"/>
        <end position="830"/>
    </location>
</feature>
<feature type="repeat" description="PPR" evidence="3">
    <location>
        <begin position="87"/>
        <end position="122"/>
    </location>
</feature>
<feature type="repeat" description="PPR" evidence="3">
    <location>
        <begin position="220"/>
        <end position="254"/>
    </location>
</feature>
<dbReference type="FunFam" id="1.25.40.10:FF:000031">
    <property type="entry name" value="Pentatricopeptide repeat-containing protein mitochondrial"/>
    <property type="match status" value="1"/>
</dbReference>
<feature type="repeat" description="PPR" evidence="3">
    <location>
        <begin position="492"/>
        <end position="522"/>
    </location>
</feature>
<dbReference type="Pfam" id="PF20431">
    <property type="entry name" value="E_motif"/>
    <property type="match status" value="1"/>
</dbReference>
<dbReference type="EnsemblPlants" id="Kaladp0096s0089.1.v1.1">
    <property type="protein sequence ID" value="Kaladp0096s0089.1.v1.1.CDS.1"/>
    <property type="gene ID" value="Kaladp0096s0089.v1.1"/>
</dbReference>
<dbReference type="GO" id="GO:0003723">
    <property type="term" value="F:RNA binding"/>
    <property type="evidence" value="ECO:0007669"/>
    <property type="project" value="InterPro"/>
</dbReference>
<dbReference type="Pfam" id="PF01535">
    <property type="entry name" value="PPR"/>
    <property type="match status" value="5"/>
</dbReference>
<reference evidence="5" key="1">
    <citation type="submission" date="2021-01" db="UniProtKB">
        <authorList>
            <consortium name="EnsemblPlants"/>
        </authorList>
    </citation>
    <scope>IDENTIFICATION</scope>
</reference>
<dbReference type="FunFam" id="1.25.40.10:FF:000201">
    <property type="entry name" value="Pentatricopeptide repeat-containing protein mitochondrial"/>
    <property type="match status" value="1"/>
</dbReference>
<dbReference type="InterPro" id="IPR032867">
    <property type="entry name" value="DYW_dom"/>
</dbReference>
<name>A0A7N0V2F2_KALFE</name>
<keyword evidence="6" id="KW-1185">Reference proteome</keyword>
<dbReference type="OMA" id="PSVMIWR"/>
<dbReference type="Gramene" id="Kaladp0096s0089.1.v1.1">
    <property type="protein sequence ID" value="Kaladp0096s0089.1.v1.1.CDS.1"/>
    <property type="gene ID" value="Kaladp0096s0089.v1.1"/>
</dbReference>
<dbReference type="InterPro" id="IPR002885">
    <property type="entry name" value="PPR_rpt"/>
</dbReference>
<proteinExistence type="inferred from homology"/>
<dbReference type="InterPro" id="IPR046960">
    <property type="entry name" value="PPR_At4g14850-like_plant"/>
</dbReference>
<evidence type="ECO:0000313" key="5">
    <source>
        <dbReference type="EnsemblPlants" id="Kaladp0096s0089.2.v1.1.CDS.1"/>
    </source>
</evidence>